<evidence type="ECO:0000313" key="7">
    <source>
        <dbReference type="WBParaSite" id="GPUH_0000721101-mRNA-1"/>
    </source>
</evidence>
<evidence type="ECO:0000256" key="2">
    <source>
        <dbReference type="ARBA" id="ARBA00022840"/>
    </source>
</evidence>
<keyword evidence="2 3" id="KW-0067">ATP-binding</keyword>
<dbReference type="WBParaSite" id="GPUH_0000721101-mRNA-1">
    <property type="protein sequence ID" value="GPUH_0000721101-mRNA-1"/>
    <property type="gene ID" value="GPUH_0000721101"/>
</dbReference>
<dbReference type="InterPro" id="IPR011009">
    <property type="entry name" value="Kinase-like_dom_sf"/>
</dbReference>
<name>A0A183DER1_9BILA</name>
<protein>
    <submittedName>
        <fullName evidence="7">Protein kinase domain-containing protein</fullName>
    </submittedName>
</protein>
<keyword evidence="1 3" id="KW-0547">Nucleotide-binding</keyword>
<feature type="domain" description="Protein kinase" evidence="4">
    <location>
        <begin position="101"/>
        <end position="172"/>
    </location>
</feature>
<evidence type="ECO:0000256" key="3">
    <source>
        <dbReference type="PROSITE-ProRule" id="PRU10141"/>
    </source>
</evidence>
<organism evidence="7">
    <name type="scientific">Gongylonema pulchrum</name>
    <dbReference type="NCBI Taxonomy" id="637853"/>
    <lineage>
        <taxon>Eukaryota</taxon>
        <taxon>Metazoa</taxon>
        <taxon>Ecdysozoa</taxon>
        <taxon>Nematoda</taxon>
        <taxon>Chromadorea</taxon>
        <taxon>Rhabditida</taxon>
        <taxon>Spirurina</taxon>
        <taxon>Spiruromorpha</taxon>
        <taxon>Spiruroidea</taxon>
        <taxon>Gongylonematidae</taxon>
        <taxon>Gongylonema</taxon>
    </lineage>
</organism>
<dbReference type="PANTHER" id="PTHR24055">
    <property type="entry name" value="MITOGEN-ACTIVATED PROTEIN KINASE"/>
    <property type="match status" value="1"/>
</dbReference>
<dbReference type="InterPro" id="IPR050117">
    <property type="entry name" value="MAPK"/>
</dbReference>
<dbReference type="SUPFAM" id="SSF56112">
    <property type="entry name" value="Protein kinase-like (PK-like)"/>
    <property type="match status" value="1"/>
</dbReference>
<dbReference type="Proteomes" id="UP000271098">
    <property type="component" value="Unassembled WGS sequence"/>
</dbReference>
<reference evidence="5 6" key="2">
    <citation type="submission" date="2018-11" db="EMBL/GenBank/DDBJ databases">
        <authorList>
            <consortium name="Pathogen Informatics"/>
        </authorList>
    </citation>
    <scope>NUCLEOTIDE SEQUENCE [LARGE SCALE GENOMIC DNA]</scope>
</reference>
<gene>
    <name evidence="5" type="ORF">GPUH_LOCUS7204</name>
</gene>
<dbReference type="Pfam" id="PF00069">
    <property type="entry name" value="Pkinase"/>
    <property type="match status" value="1"/>
</dbReference>
<dbReference type="OrthoDB" id="192887at2759"/>
<accession>A0A183DER1</accession>
<proteinExistence type="predicted"/>
<dbReference type="PROSITE" id="PS50011">
    <property type="entry name" value="PROTEIN_KINASE_DOM"/>
    <property type="match status" value="1"/>
</dbReference>
<dbReference type="FunFam" id="3.30.200.20:FF:000961">
    <property type="entry name" value="Mitogen-activated protein kinase"/>
    <property type="match status" value="1"/>
</dbReference>
<sequence>MALVSHHAAAGAMVGGPTSMYGAGPAAPSAAAAAAAAAAALAKETRHSSTSLSGKSTVGAKLVQNSYHNGHLQQPSAAHSQAILTAVQPFYRPPNTEQYDSQPDRPIGYGAFGVVWSVTDPRNGKRVALKKMPNVFQNLASCKRVFREIRMLSSFRHDNVSLVFHLISPAKI</sequence>
<evidence type="ECO:0000256" key="1">
    <source>
        <dbReference type="ARBA" id="ARBA00022741"/>
    </source>
</evidence>
<dbReference type="InterPro" id="IPR000719">
    <property type="entry name" value="Prot_kinase_dom"/>
</dbReference>
<reference evidence="7" key="1">
    <citation type="submission" date="2016-06" db="UniProtKB">
        <authorList>
            <consortium name="WormBaseParasite"/>
        </authorList>
    </citation>
    <scope>IDENTIFICATION</scope>
</reference>
<evidence type="ECO:0000313" key="6">
    <source>
        <dbReference type="Proteomes" id="UP000271098"/>
    </source>
</evidence>
<dbReference type="EMBL" id="UYRT01018285">
    <property type="protein sequence ID" value="VDK57589.1"/>
    <property type="molecule type" value="Genomic_DNA"/>
</dbReference>
<evidence type="ECO:0000259" key="4">
    <source>
        <dbReference type="PROSITE" id="PS50011"/>
    </source>
</evidence>
<dbReference type="GO" id="GO:0004672">
    <property type="term" value="F:protein kinase activity"/>
    <property type="evidence" value="ECO:0007669"/>
    <property type="project" value="InterPro"/>
</dbReference>
<evidence type="ECO:0000313" key="5">
    <source>
        <dbReference type="EMBL" id="VDK57589.1"/>
    </source>
</evidence>
<feature type="binding site" evidence="3">
    <location>
        <position position="130"/>
    </location>
    <ligand>
        <name>ATP</name>
        <dbReference type="ChEBI" id="CHEBI:30616"/>
    </ligand>
</feature>
<dbReference type="Gene3D" id="3.30.200.20">
    <property type="entry name" value="Phosphorylase Kinase, domain 1"/>
    <property type="match status" value="1"/>
</dbReference>
<dbReference type="GO" id="GO:0005524">
    <property type="term" value="F:ATP binding"/>
    <property type="evidence" value="ECO:0007669"/>
    <property type="project" value="UniProtKB-UniRule"/>
</dbReference>
<dbReference type="InterPro" id="IPR017441">
    <property type="entry name" value="Protein_kinase_ATP_BS"/>
</dbReference>
<dbReference type="PROSITE" id="PS00107">
    <property type="entry name" value="PROTEIN_KINASE_ATP"/>
    <property type="match status" value="1"/>
</dbReference>
<keyword evidence="6" id="KW-1185">Reference proteome</keyword>
<dbReference type="AlphaFoldDB" id="A0A183DER1"/>